<dbReference type="GO" id="GO:0003677">
    <property type="term" value="F:DNA binding"/>
    <property type="evidence" value="ECO:0007669"/>
    <property type="project" value="UniProtKB-KW"/>
</dbReference>
<keyword evidence="3" id="KW-0815">Transposition</keyword>
<comment type="caution">
    <text evidence="6">The sequence shown here is derived from an EMBL/GenBank/DDBJ whole genome shotgun (WGS) entry which is preliminary data.</text>
</comment>
<dbReference type="AlphaFoldDB" id="M9M5Y9"/>
<evidence type="ECO:0000256" key="3">
    <source>
        <dbReference type="ARBA" id="ARBA00022578"/>
    </source>
</evidence>
<proteinExistence type="inferred from homology"/>
<dbReference type="GO" id="GO:0004803">
    <property type="term" value="F:transposase activity"/>
    <property type="evidence" value="ECO:0007669"/>
    <property type="project" value="InterPro"/>
</dbReference>
<gene>
    <name evidence="6" type="ORF">PPOP_2188</name>
</gene>
<keyword evidence="4" id="KW-0238">DNA-binding</keyword>
<accession>M9M5Y9</accession>
<evidence type="ECO:0000313" key="6">
    <source>
        <dbReference type="EMBL" id="GAC42828.1"/>
    </source>
</evidence>
<evidence type="ECO:0000313" key="7">
    <source>
        <dbReference type="Proteomes" id="UP000029453"/>
    </source>
</evidence>
<comment type="function">
    <text evidence="1">Required for the transposition of the insertion element.</text>
</comment>
<dbReference type="Pfam" id="PF00872">
    <property type="entry name" value="Transposase_mut"/>
    <property type="match status" value="1"/>
</dbReference>
<dbReference type="EMBL" id="BALG01000150">
    <property type="protein sequence ID" value="GAC42828.1"/>
    <property type="molecule type" value="Genomic_DNA"/>
</dbReference>
<dbReference type="InterPro" id="IPR001207">
    <property type="entry name" value="Transposase_mutator"/>
</dbReference>
<evidence type="ECO:0000256" key="4">
    <source>
        <dbReference type="ARBA" id="ARBA00023125"/>
    </source>
</evidence>
<dbReference type="GO" id="GO:0006313">
    <property type="term" value="P:DNA transposition"/>
    <property type="evidence" value="ECO:0007669"/>
    <property type="project" value="InterPro"/>
</dbReference>
<evidence type="ECO:0000256" key="1">
    <source>
        <dbReference type="ARBA" id="ARBA00002190"/>
    </source>
</evidence>
<evidence type="ECO:0000256" key="5">
    <source>
        <dbReference type="ARBA" id="ARBA00023172"/>
    </source>
</evidence>
<keyword evidence="7" id="KW-1185">Reference proteome</keyword>
<keyword evidence="5" id="KW-0233">DNA recombination</keyword>
<organism evidence="6 7">
    <name type="scientific">Paenibacillus popilliae ATCC 14706</name>
    <dbReference type="NCBI Taxonomy" id="1212764"/>
    <lineage>
        <taxon>Bacteria</taxon>
        <taxon>Bacillati</taxon>
        <taxon>Bacillota</taxon>
        <taxon>Bacilli</taxon>
        <taxon>Bacillales</taxon>
        <taxon>Paenibacillaceae</taxon>
        <taxon>Paenibacillus</taxon>
    </lineage>
</organism>
<reference evidence="6 7" key="1">
    <citation type="submission" date="2012-10" db="EMBL/GenBank/DDBJ databases">
        <title>Draft Genome Sequence of Paenibacillus popilliae ATCC 14706T.</title>
        <authorList>
            <person name="Iiyama K."/>
            <person name="Mori K."/>
            <person name="Mon H."/>
            <person name="Chieda Y."/>
            <person name="Lee J.M."/>
            <person name="Kusakabe T."/>
            <person name="Tashiro K."/>
            <person name="Asano S."/>
            <person name="Yasunaga-Aoki C."/>
            <person name="Shimizu S."/>
        </authorList>
    </citation>
    <scope>NUCLEOTIDE SEQUENCE [LARGE SCALE GENOMIC DNA]</scope>
    <source>
        <strain evidence="6 7">ATCC 14706</strain>
    </source>
</reference>
<name>M9M5Y9_PAEPP</name>
<dbReference type="Proteomes" id="UP000029453">
    <property type="component" value="Unassembled WGS sequence"/>
</dbReference>
<sequence length="47" mass="5511">MPLVKEWQKRPQQSVYAVIFLDGNKDVLGIWFGENESAKFWLSVLNE</sequence>
<protein>
    <submittedName>
        <fullName evidence="6">Transposase and inactivated derivative</fullName>
    </submittedName>
</protein>
<comment type="similarity">
    <text evidence="2">Belongs to the transposase mutator family.</text>
</comment>
<evidence type="ECO:0000256" key="2">
    <source>
        <dbReference type="ARBA" id="ARBA00010961"/>
    </source>
</evidence>